<feature type="short sequence motif" description="Histidine triad motif" evidence="2 3">
    <location>
        <begin position="100"/>
        <end position="104"/>
    </location>
</feature>
<reference evidence="5 6" key="1">
    <citation type="journal article" date="2019" name="Syst. Appl. Microbiol.">
        <title>Microvirga tunisiensis sp. nov., a root nodule symbiotic bacterium isolated from Lupinus micranthus and L. luteus grown in Northern Tunisia.</title>
        <authorList>
            <person name="Msaddak A."/>
            <person name="Rejili M."/>
            <person name="Duran D."/>
            <person name="Mars M."/>
            <person name="Palacios J.M."/>
            <person name="Ruiz-Argueso T."/>
            <person name="Rey L."/>
            <person name="Imperial J."/>
        </authorList>
    </citation>
    <scope>NUCLEOTIDE SEQUENCE [LARGE SCALE GENOMIC DNA]</scope>
    <source>
        <strain evidence="5 6">Lmie10</strain>
    </source>
</reference>
<comment type="caution">
    <text evidence="5">The sequence shown here is derived from an EMBL/GenBank/DDBJ whole genome shotgun (WGS) entry which is preliminary data.</text>
</comment>
<dbReference type="CDD" id="cd01277">
    <property type="entry name" value="HINT_subgroup"/>
    <property type="match status" value="1"/>
</dbReference>
<feature type="domain" description="HIT" evidence="4">
    <location>
        <begin position="8"/>
        <end position="115"/>
    </location>
</feature>
<evidence type="ECO:0000313" key="5">
    <source>
        <dbReference type="EMBL" id="MPR26311.1"/>
    </source>
</evidence>
<dbReference type="GO" id="GO:0003824">
    <property type="term" value="F:catalytic activity"/>
    <property type="evidence" value="ECO:0007669"/>
    <property type="project" value="InterPro"/>
</dbReference>
<dbReference type="InterPro" id="IPR011146">
    <property type="entry name" value="HIT-like"/>
</dbReference>
<name>A0A5N7MGV4_9HYPH</name>
<dbReference type="SUPFAM" id="SSF54197">
    <property type="entry name" value="HIT-like"/>
    <property type="match status" value="1"/>
</dbReference>
<keyword evidence="6" id="KW-1185">Reference proteome</keyword>
<organism evidence="5 6">
    <name type="scientific">Microvirga tunisiensis</name>
    <dbReference type="NCBI Taxonomy" id="2108360"/>
    <lineage>
        <taxon>Bacteria</taxon>
        <taxon>Pseudomonadati</taxon>
        <taxon>Pseudomonadota</taxon>
        <taxon>Alphaproteobacteria</taxon>
        <taxon>Hyphomicrobiales</taxon>
        <taxon>Methylobacteriaceae</taxon>
        <taxon>Microvirga</taxon>
    </lineage>
</organism>
<feature type="active site" description="Tele-AMP-histidine intermediate" evidence="1">
    <location>
        <position position="102"/>
    </location>
</feature>
<dbReference type="GO" id="GO:0009117">
    <property type="term" value="P:nucleotide metabolic process"/>
    <property type="evidence" value="ECO:0007669"/>
    <property type="project" value="TreeGrafter"/>
</dbReference>
<evidence type="ECO:0000256" key="2">
    <source>
        <dbReference type="PIRSR" id="PIRSR601310-3"/>
    </source>
</evidence>
<dbReference type="OrthoDB" id="9784774at2"/>
<evidence type="ECO:0000259" key="4">
    <source>
        <dbReference type="PROSITE" id="PS51084"/>
    </source>
</evidence>
<dbReference type="RefSeq" id="WP_152712487.1">
    <property type="nucleotide sequence ID" value="NZ_VOSJ01000042.1"/>
</dbReference>
<protein>
    <submittedName>
        <fullName evidence="5">HIT family protein</fullName>
    </submittedName>
</protein>
<dbReference type="InterPro" id="IPR001310">
    <property type="entry name" value="Histidine_triad_HIT"/>
</dbReference>
<accession>A0A5N7MGV4</accession>
<dbReference type="Gene3D" id="3.30.428.10">
    <property type="entry name" value="HIT-like"/>
    <property type="match status" value="1"/>
</dbReference>
<dbReference type="InterPro" id="IPR039384">
    <property type="entry name" value="HINT"/>
</dbReference>
<dbReference type="PANTHER" id="PTHR46648:SF1">
    <property type="entry name" value="ADENOSINE 5'-MONOPHOSPHORAMIDASE HNT1"/>
    <property type="match status" value="1"/>
</dbReference>
<dbReference type="PRINTS" id="PR00332">
    <property type="entry name" value="HISTRIAD"/>
</dbReference>
<dbReference type="PROSITE" id="PS51084">
    <property type="entry name" value="HIT_2"/>
    <property type="match status" value="1"/>
</dbReference>
<proteinExistence type="predicted"/>
<gene>
    <name evidence="5" type="ORF">FS320_14005</name>
</gene>
<dbReference type="Proteomes" id="UP000403266">
    <property type="component" value="Unassembled WGS sequence"/>
</dbReference>
<dbReference type="Pfam" id="PF01230">
    <property type="entry name" value="HIT"/>
    <property type="match status" value="1"/>
</dbReference>
<dbReference type="EMBL" id="VOSK01000045">
    <property type="protein sequence ID" value="MPR26311.1"/>
    <property type="molecule type" value="Genomic_DNA"/>
</dbReference>
<evidence type="ECO:0000256" key="1">
    <source>
        <dbReference type="PIRSR" id="PIRSR601310-1"/>
    </source>
</evidence>
<dbReference type="PANTHER" id="PTHR46648">
    <property type="entry name" value="HIT FAMILY PROTEIN 1"/>
    <property type="match status" value="1"/>
</dbReference>
<sequence length="141" mass="15457">MTYDDDNVFAKILRGELPCQKVYETDRVLAFMDVMPRGDGHVLVIPKTKARNLLDVEPDDLAELAKAVQIVGKAAKKALSADGLTIQQFNESAGGQVVFHIHFHVLPRFEGVALKPHTGQMEKPEVLEDLASKIRAALPAA</sequence>
<dbReference type="InterPro" id="IPR036265">
    <property type="entry name" value="HIT-like_sf"/>
</dbReference>
<evidence type="ECO:0000256" key="3">
    <source>
        <dbReference type="PROSITE-ProRule" id="PRU00464"/>
    </source>
</evidence>
<dbReference type="AlphaFoldDB" id="A0A5N7MGV4"/>
<evidence type="ECO:0000313" key="6">
    <source>
        <dbReference type="Proteomes" id="UP000403266"/>
    </source>
</evidence>